<keyword evidence="2 3" id="KW-0694">RNA-binding</keyword>
<reference evidence="5" key="1">
    <citation type="submission" date="2014-05" db="EMBL/GenBank/DDBJ databases">
        <title>The transcriptome of the halophilic microalga Tetraselmis sp. GSL018 isolated from the Great Salt Lake, Utah.</title>
        <authorList>
            <person name="Jinkerson R.E."/>
            <person name="D'Adamo S."/>
            <person name="Posewitz M.C."/>
        </authorList>
    </citation>
    <scope>NUCLEOTIDE SEQUENCE</scope>
    <source>
        <strain evidence="5">GSL018</strain>
    </source>
</reference>
<evidence type="ECO:0000256" key="2">
    <source>
        <dbReference type="ARBA" id="ARBA00022884"/>
    </source>
</evidence>
<dbReference type="InterPro" id="IPR012677">
    <property type="entry name" value="Nucleotide-bd_a/b_plait_sf"/>
</dbReference>
<dbReference type="EMBL" id="GBEZ01015611">
    <property type="protein sequence ID" value="JAC70567.1"/>
    <property type="molecule type" value="Transcribed_RNA"/>
</dbReference>
<dbReference type="PANTHER" id="PTHR47640:SF10">
    <property type="entry name" value="TRNA SELENOCYSTEINE 1-ASSOCIATED PROTEIN 1-RELATED"/>
    <property type="match status" value="1"/>
</dbReference>
<dbReference type="SUPFAM" id="SSF54928">
    <property type="entry name" value="RNA-binding domain, RBD"/>
    <property type="match status" value="2"/>
</dbReference>
<evidence type="ECO:0000259" key="4">
    <source>
        <dbReference type="PROSITE" id="PS50102"/>
    </source>
</evidence>
<name>A0A061RC86_9CHLO</name>
<feature type="domain" description="RRM" evidence="4">
    <location>
        <begin position="38"/>
        <end position="117"/>
    </location>
</feature>
<feature type="non-terminal residue" evidence="5">
    <location>
        <position position="261"/>
    </location>
</feature>
<dbReference type="AlphaFoldDB" id="A0A061RC86"/>
<dbReference type="GO" id="GO:0003729">
    <property type="term" value="F:mRNA binding"/>
    <property type="evidence" value="ECO:0007669"/>
    <property type="project" value="InterPro"/>
</dbReference>
<feature type="non-terminal residue" evidence="5">
    <location>
        <position position="1"/>
    </location>
</feature>
<dbReference type="InterPro" id="IPR000504">
    <property type="entry name" value="RRM_dom"/>
</dbReference>
<dbReference type="CDD" id="cd12345">
    <property type="entry name" value="RRM2_SECp43_like"/>
    <property type="match status" value="1"/>
</dbReference>
<dbReference type="Pfam" id="PF00076">
    <property type="entry name" value="RRM_1"/>
    <property type="match status" value="2"/>
</dbReference>
<feature type="domain" description="RRM" evidence="4">
    <location>
        <begin position="148"/>
        <end position="220"/>
    </location>
</feature>
<dbReference type="InterPro" id="IPR035979">
    <property type="entry name" value="RBD_domain_sf"/>
</dbReference>
<dbReference type="PROSITE" id="PS50102">
    <property type="entry name" value="RRM"/>
    <property type="match status" value="2"/>
</dbReference>
<evidence type="ECO:0000256" key="1">
    <source>
        <dbReference type="ARBA" id="ARBA00022737"/>
    </source>
</evidence>
<accession>A0A061RC86</accession>
<sequence>VAAKVLQDLNGAAIPRTDQAFRLNWAAFGVGKGGVEDFSVFVGDLAPEVTDILLQEHFRMFYPSVRSAKVITDPATGKPKGYGFVRFSCNQERDKALQEMSGQQLCNRSIRVSTATAKKSMSVSSGDSGLSVSSSCGAANPDLEQTNTTLFIGGVSADVTEADLHALFSQHGDVVYTKIPQGKGCGFVQFVDRKGATAAKAALHGHVIGSNPIRVSWGRQQGARGQMQPMAPLHCLSSYPGYYPGYYGAPLMYYDPYMAYY</sequence>
<evidence type="ECO:0000256" key="3">
    <source>
        <dbReference type="PROSITE-ProRule" id="PRU00176"/>
    </source>
</evidence>
<organism evidence="5">
    <name type="scientific">Tetraselmis sp. GSL018</name>
    <dbReference type="NCBI Taxonomy" id="582737"/>
    <lineage>
        <taxon>Eukaryota</taxon>
        <taxon>Viridiplantae</taxon>
        <taxon>Chlorophyta</taxon>
        <taxon>core chlorophytes</taxon>
        <taxon>Chlorodendrophyceae</taxon>
        <taxon>Chlorodendrales</taxon>
        <taxon>Chlorodendraceae</taxon>
        <taxon>Tetraselmis</taxon>
    </lineage>
</organism>
<evidence type="ECO:0000313" key="5">
    <source>
        <dbReference type="EMBL" id="JAC70567.1"/>
    </source>
</evidence>
<protein>
    <submittedName>
        <fullName evidence="5">Rna-binding protein 47b</fullName>
    </submittedName>
</protein>
<keyword evidence="1" id="KW-0677">Repeat</keyword>
<dbReference type="InterPro" id="IPR050825">
    <property type="entry name" value="RBM42_RBP45_47-like"/>
</dbReference>
<dbReference type="Gene3D" id="3.30.70.330">
    <property type="match status" value="2"/>
</dbReference>
<proteinExistence type="predicted"/>
<dbReference type="GO" id="GO:0005829">
    <property type="term" value="C:cytosol"/>
    <property type="evidence" value="ECO:0007669"/>
    <property type="project" value="TreeGrafter"/>
</dbReference>
<dbReference type="PANTHER" id="PTHR47640">
    <property type="entry name" value="TRNA SELENOCYSTEINE 1-ASSOCIATED PROTEIN 1-RELATED-RELATED"/>
    <property type="match status" value="1"/>
</dbReference>
<gene>
    <name evidence="5" type="ORF">TSPGSL018_3843</name>
</gene>
<dbReference type="SMART" id="SM00360">
    <property type="entry name" value="RRM"/>
    <property type="match status" value="2"/>
</dbReference>